<reference evidence="1 2" key="1">
    <citation type="submission" date="2023-08" db="EMBL/GenBank/DDBJ databases">
        <title>A Necator americanus chromosomal reference genome.</title>
        <authorList>
            <person name="Ilik V."/>
            <person name="Petrzelkova K.J."/>
            <person name="Pardy F."/>
            <person name="Fuh T."/>
            <person name="Niatou-Singa F.S."/>
            <person name="Gouil Q."/>
            <person name="Baker L."/>
            <person name="Ritchie M.E."/>
            <person name="Jex A.R."/>
            <person name="Gazzola D."/>
            <person name="Li H."/>
            <person name="Toshio Fujiwara R."/>
            <person name="Zhan B."/>
            <person name="Aroian R.V."/>
            <person name="Pafco B."/>
            <person name="Schwarz E.M."/>
        </authorList>
    </citation>
    <scope>NUCLEOTIDE SEQUENCE [LARGE SCALE GENOMIC DNA]</scope>
    <source>
        <strain evidence="1 2">Aroian</strain>
        <tissue evidence="1">Whole animal</tissue>
    </source>
</reference>
<organism evidence="1 2">
    <name type="scientific">Necator americanus</name>
    <name type="common">Human hookworm</name>
    <dbReference type="NCBI Taxonomy" id="51031"/>
    <lineage>
        <taxon>Eukaryota</taxon>
        <taxon>Metazoa</taxon>
        <taxon>Ecdysozoa</taxon>
        <taxon>Nematoda</taxon>
        <taxon>Chromadorea</taxon>
        <taxon>Rhabditida</taxon>
        <taxon>Rhabditina</taxon>
        <taxon>Rhabditomorpha</taxon>
        <taxon>Strongyloidea</taxon>
        <taxon>Ancylostomatidae</taxon>
        <taxon>Bunostominae</taxon>
        <taxon>Necator</taxon>
    </lineage>
</organism>
<proteinExistence type="predicted"/>
<gene>
    <name evidence="1" type="primary">Necator_chrIV.g16298</name>
    <name evidence="1" type="ORF">RB195_003002</name>
</gene>
<dbReference type="Proteomes" id="UP001303046">
    <property type="component" value="Unassembled WGS sequence"/>
</dbReference>
<evidence type="ECO:0000313" key="1">
    <source>
        <dbReference type="EMBL" id="KAK6751355.1"/>
    </source>
</evidence>
<accession>A0ABR1DLL7</accession>
<protein>
    <submittedName>
        <fullName evidence="1">Uncharacterized protein</fullName>
    </submittedName>
</protein>
<dbReference type="EMBL" id="JAVFWL010000004">
    <property type="protein sequence ID" value="KAK6751355.1"/>
    <property type="molecule type" value="Genomic_DNA"/>
</dbReference>
<sequence>MNTKISSSDGICGIVKDRVQYRKESFEVHERATGLYNDLRGLADVSRRIGSSDRANTPEPFTDCATLAPSRHVLFKRYSRVHIFENLRS</sequence>
<keyword evidence="2" id="KW-1185">Reference proteome</keyword>
<name>A0ABR1DLL7_NECAM</name>
<evidence type="ECO:0000313" key="2">
    <source>
        <dbReference type="Proteomes" id="UP001303046"/>
    </source>
</evidence>
<comment type="caution">
    <text evidence="1">The sequence shown here is derived from an EMBL/GenBank/DDBJ whole genome shotgun (WGS) entry which is preliminary data.</text>
</comment>